<proteinExistence type="predicted"/>
<keyword evidence="7 10" id="KW-0472">Membrane</keyword>
<keyword evidence="4" id="KW-0677">Repeat</keyword>
<dbReference type="Pfam" id="PF00654">
    <property type="entry name" value="Voltage_CLC"/>
    <property type="match status" value="1"/>
</dbReference>
<keyword evidence="3 10" id="KW-0812">Transmembrane</keyword>
<protein>
    <submittedName>
        <fullName evidence="12">Chloride Channel (ClC) Family</fullName>
    </submittedName>
</protein>
<feature type="transmembrane region" description="Helical" evidence="10">
    <location>
        <begin position="349"/>
        <end position="366"/>
    </location>
</feature>
<reference evidence="12 13" key="1">
    <citation type="journal article" date="2018" name="Genome Biol. Evol.">
        <title>Multiple Roots of Fruiting Body Formation in Amoebozoa.</title>
        <authorList>
            <person name="Hillmann F."/>
            <person name="Forbes G."/>
            <person name="Novohradska S."/>
            <person name="Ferling I."/>
            <person name="Riege K."/>
            <person name="Groth M."/>
            <person name="Westermann M."/>
            <person name="Marz M."/>
            <person name="Spaller T."/>
            <person name="Winckler T."/>
            <person name="Schaap P."/>
            <person name="Glockner G."/>
        </authorList>
    </citation>
    <scope>NUCLEOTIDE SEQUENCE [LARGE SCALE GENOMIC DNA]</scope>
    <source>
        <strain evidence="12 13">Jena</strain>
    </source>
</reference>
<evidence type="ECO:0000256" key="6">
    <source>
        <dbReference type="ARBA" id="ARBA00023065"/>
    </source>
</evidence>
<dbReference type="SUPFAM" id="SSF81340">
    <property type="entry name" value="Clc chloride channel"/>
    <property type="match status" value="1"/>
</dbReference>
<dbReference type="Gene3D" id="3.10.580.10">
    <property type="entry name" value="CBS-domain"/>
    <property type="match status" value="1"/>
</dbReference>
<name>A0A2P6NB55_9EUKA</name>
<dbReference type="Gene3D" id="1.10.3080.10">
    <property type="entry name" value="Clc chloride channel"/>
    <property type="match status" value="1"/>
</dbReference>
<evidence type="ECO:0000256" key="9">
    <source>
        <dbReference type="SAM" id="MobiDB-lite"/>
    </source>
</evidence>
<keyword evidence="13" id="KW-1185">Reference proteome</keyword>
<dbReference type="InterPro" id="IPR014743">
    <property type="entry name" value="Cl-channel_core"/>
</dbReference>
<evidence type="ECO:0000256" key="1">
    <source>
        <dbReference type="ARBA" id="ARBA00004141"/>
    </source>
</evidence>
<keyword evidence="5 10" id="KW-1133">Transmembrane helix</keyword>
<feature type="transmembrane region" description="Helical" evidence="10">
    <location>
        <begin position="255"/>
        <end position="277"/>
    </location>
</feature>
<organism evidence="12 13">
    <name type="scientific">Planoprotostelium fungivorum</name>
    <dbReference type="NCBI Taxonomy" id="1890364"/>
    <lineage>
        <taxon>Eukaryota</taxon>
        <taxon>Amoebozoa</taxon>
        <taxon>Evosea</taxon>
        <taxon>Variosea</taxon>
        <taxon>Cavosteliida</taxon>
        <taxon>Cavosteliaceae</taxon>
        <taxon>Planoprotostelium</taxon>
    </lineage>
</organism>
<dbReference type="InParanoid" id="A0A2P6NB55"/>
<evidence type="ECO:0000256" key="2">
    <source>
        <dbReference type="ARBA" id="ARBA00022448"/>
    </source>
</evidence>
<dbReference type="PANTHER" id="PTHR45720">
    <property type="entry name" value="CHLORIDE CHANNEL PROTEIN 2"/>
    <property type="match status" value="1"/>
</dbReference>
<evidence type="ECO:0000256" key="10">
    <source>
        <dbReference type="SAM" id="Phobius"/>
    </source>
</evidence>
<dbReference type="Proteomes" id="UP000241769">
    <property type="component" value="Unassembled WGS sequence"/>
</dbReference>
<dbReference type="AlphaFoldDB" id="A0A2P6NB55"/>
<dbReference type="GO" id="GO:0005247">
    <property type="term" value="F:voltage-gated chloride channel activity"/>
    <property type="evidence" value="ECO:0007669"/>
    <property type="project" value="TreeGrafter"/>
</dbReference>
<feature type="transmembrane region" description="Helical" evidence="10">
    <location>
        <begin position="596"/>
        <end position="619"/>
    </location>
</feature>
<feature type="region of interest" description="Disordered" evidence="9">
    <location>
        <begin position="1"/>
        <end position="45"/>
    </location>
</feature>
<dbReference type="SUPFAM" id="SSF54631">
    <property type="entry name" value="CBS-domain pair"/>
    <property type="match status" value="1"/>
</dbReference>
<dbReference type="PANTHER" id="PTHR45720:SF10">
    <property type="entry name" value="CHLORIDE CHANNEL PROTEIN 2"/>
    <property type="match status" value="1"/>
</dbReference>
<dbReference type="OrthoDB" id="4564at2759"/>
<feature type="transmembrane region" description="Helical" evidence="10">
    <location>
        <begin position="209"/>
        <end position="234"/>
    </location>
</feature>
<feature type="compositionally biased region" description="Polar residues" evidence="9">
    <location>
        <begin position="25"/>
        <end position="34"/>
    </location>
</feature>
<evidence type="ECO:0000313" key="13">
    <source>
        <dbReference type="Proteomes" id="UP000241769"/>
    </source>
</evidence>
<dbReference type="InterPro" id="IPR046342">
    <property type="entry name" value="CBS_dom_sf"/>
</dbReference>
<feature type="transmembrane region" description="Helical" evidence="10">
    <location>
        <begin position="312"/>
        <end position="337"/>
    </location>
</feature>
<evidence type="ECO:0000256" key="8">
    <source>
        <dbReference type="ARBA" id="ARBA00023214"/>
    </source>
</evidence>
<evidence type="ECO:0000259" key="11">
    <source>
        <dbReference type="Pfam" id="PF00571"/>
    </source>
</evidence>
<feature type="transmembrane region" description="Helical" evidence="10">
    <location>
        <begin position="397"/>
        <end position="422"/>
    </location>
</feature>
<evidence type="ECO:0000256" key="5">
    <source>
        <dbReference type="ARBA" id="ARBA00022989"/>
    </source>
</evidence>
<feature type="domain" description="CBS" evidence="11">
    <location>
        <begin position="646"/>
        <end position="700"/>
    </location>
</feature>
<comment type="caution">
    <text evidence="12">The sequence shown here is derived from an EMBL/GenBank/DDBJ whole genome shotgun (WGS) entry which is preliminary data.</text>
</comment>
<feature type="transmembrane region" description="Helical" evidence="10">
    <location>
        <begin position="434"/>
        <end position="454"/>
    </location>
</feature>
<feature type="transmembrane region" description="Helical" evidence="10">
    <location>
        <begin position="165"/>
        <end position="189"/>
    </location>
</feature>
<comment type="subcellular location">
    <subcellularLocation>
        <location evidence="1">Membrane</location>
        <topology evidence="1">Multi-pass membrane protein</topology>
    </subcellularLocation>
</comment>
<gene>
    <name evidence="12" type="ORF">PROFUN_02003</name>
</gene>
<dbReference type="InterPro" id="IPR001807">
    <property type="entry name" value="ClC"/>
</dbReference>
<evidence type="ECO:0000256" key="3">
    <source>
        <dbReference type="ARBA" id="ARBA00022692"/>
    </source>
</evidence>
<keyword evidence="2" id="KW-0813">Transport</keyword>
<evidence type="ECO:0000256" key="4">
    <source>
        <dbReference type="ARBA" id="ARBA00022737"/>
    </source>
</evidence>
<accession>A0A2P6NB55</accession>
<dbReference type="GO" id="GO:0016020">
    <property type="term" value="C:membrane"/>
    <property type="evidence" value="ECO:0007669"/>
    <property type="project" value="UniProtKB-SubCell"/>
</dbReference>
<dbReference type="InterPro" id="IPR000644">
    <property type="entry name" value="CBS_dom"/>
</dbReference>
<dbReference type="Pfam" id="PF00571">
    <property type="entry name" value="CBS"/>
    <property type="match status" value="1"/>
</dbReference>
<dbReference type="InterPro" id="IPR050970">
    <property type="entry name" value="Cl_channel_volt-gated"/>
</dbReference>
<dbReference type="EMBL" id="MDYQ01000129">
    <property type="protein sequence ID" value="PRP81169.1"/>
    <property type="molecule type" value="Genomic_DNA"/>
</dbReference>
<evidence type="ECO:0000256" key="7">
    <source>
        <dbReference type="ARBA" id="ARBA00023136"/>
    </source>
</evidence>
<sequence>MTKDRGGSLNLVVYSPGVEDEGNQVEMTEQNAQPRVSDGDHQEGGLTHRLTMEDYEDDEDHIFDSPEIFSEDDDDNVPQHHASAYDFEHRGKEVGRYHMPEGGFSNLAPEPEDEIIGGKWKRDNKDTIRNRKLRPTSVASSASLADEVKKGQPTQWTTNIPKSRWMAVLVLSVGLTGGAISAGIDIAVTNLGTARSKLTALSSNDAGGFFIWGGFINVLSFIAVALTLLIAPAAAGSGIPGLKCVVNGVRLENFLSWRALFVKMFGLVFSLGSGLIVGKEGPFVHLCVILGNCFLQTRVFRPVRQSEFLINIALAAACASGVAAHFGAIAGGVLFSIEITTSYYPTRNYFYGFLGAISGAIVWRYLRNLYYYGTPGFAGLILTAYNSTNIRFGMIELFIFILLGIICGILGVTFITINYYGFQFLRWVRLKNRILGNPVFVCGVIAWATALATYPRFLGTWASLAPGNAASDLFNATPEWTSPGAPVKINAGDWLNRNIFLNLALYALTRLILIPLSILLTLPAGLFVPSLTLGGAVGRIVGEAAYRWANVSPALFEGYSIITPGIYAMAGAAATVGSITHTLSAAVIVFEITDNLTPIVPVMVTTIVAVGVSRLLSLFGTYEYSAKNKGLPFLPDLHRGAYRMKARDIMDTNVHCISRELREEDVTKLMELKDEEEFPVVNDYDAMLLVGTISATDLVDLHGRVKVKEGEKEKKEEEQPMRVKAKMRLKEIGHDSKKVERKNKMKGHKQAIEIRSTPVRFVENHPVSQVHMLFCVMRITHGYVTRNGKLIGVITRKKLRDAIYQADKKGTLIH</sequence>
<keyword evidence="6" id="KW-0406">Ion transport</keyword>
<dbReference type="PRINTS" id="PR00762">
    <property type="entry name" value="CLCHANNEL"/>
</dbReference>
<keyword evidence="8" id="KW-0868">Chloride</keyword>
<feature type="transmembrane region" description="Helical" evidence="10">
    <location>
        <begin position="283"/>
        <end position="300"/>
    </location>
</feature>
<evidence type="ECO:0000313" key="12">
    <source>
        <dbReference type="EMBL" id="PRP81169.1"/>
    </source>
</evidence>